<dbReference type="Gene3D" id="3.40.50.300">
    <property type="entry name" value="P-loop containing nucleotide triphosphate hydrolases"/>
    <property type="match status" value="3"/>
</dbReference>
<dbReference type="Pfam" id="PF13538">
    <property type="entry name" value="UvrD_C_2"/>
    <property type="match status" value="1"/>
</dbReference>
<dbReference type="InterPro" id="IPR027417">
    <property type="entry name" value="P-loop_NTPase"/>
</dbReference>
<evidence type="ECO:0000256" key="3">
    <source>
        <dbReference type="HAMAP-Rule" id="MF_01487"/>
    </source>
</evidence>
<dbReference type="GO" id="GO:0043139">
    <property type="term" value="F:5'-3' DNA helicase activity"/>
    <property type="evidence" value="ECO:0007669"/>
    <property type="project" value="UniProtKB-UniRule"/>
</dbReference>
<dbReference type="GO" id="GO:0005524">
    <property type="term" value="F:ATP binding"/>
    <property type="evidence" value="ECO:0007669"/>
    <property type="project" value="UniProtKB-UniRule"/>
</dbReference>
<feature type="binding site" evidence="3">
    <location>
        <begin position="160"/>
        <end position="167"/>
    </location>
    <ligand>
        <name>ATP</name>
        <dbReference type="ChEBI" id="CHEBI:30616"/>
    </ligand>
</feature>
<evidence type="ECO:0000313" key="5">
    <source>
        <dbReference type="EMBL" id="MBD1270292.1"/>
    </source>
</evidence>
<dbReference type="CDD" id="cd18809">
    <property type="entry name" value="SF1_C_RecD"/>
    <property type="match status" value="1"/>
</dbReference>
<evidence type="ECO:0000313" key="6">
    <source>
        <dbReference type="EMBL" id="MBD1271576.1"/>
    </source>
</evidence>
<protein>
    <recommendedName>
        <fullName evidence="3">RecBCD enzyme subunit RecD</fullName>
        <ecNumber evidence="3">5.6.2.3</ecNumber>
    </recommendedName>
    <alternativeName>
        <fullName evidence="3">DNA 5'-3' helicase subunit RecD</fullName>
    </alternativeName>
    <alternativeName>
        <fullName evidence="3">Exonuclease V subunit RecD</fullName>
        <shortName evidence="3">ExoV subunit RecD</shortName>
    </alternativeName>
    <alternativeName>
        <fullName evidence="3">Helicase/nuclease RecBCD subunit RecD</fullName>
    </alternativeName>
</protein>
<accession>A0A8I0KIT6</accession>
<dbReference type="CDD" id="cd17933">
    <property type="entry name" value="DEXSc_RecD-like"/>
    <property type="match status" value="1"/>
</dbReference>
<dbReference type="AlphaFoldDB" id="A0A8I0KIT6"/>
<dbReference type="Proteomes" id="UP000587211">
    <property type="component" value="Unassembled WGS sequence"/>
</dbReference>
<reference evidence="7 8" key="1">
    <citation type="submission" date="2020-07" db="EMBL/GenBank/DDBJ databases">
        <title>Sequencing the genomes of 1000 actinobacteria strains.</title>
        <authorList>
            <person name="Klenk H.-P."/>
        </authorList>
    </citation>
    <scope>NUCLEOTIDE SEQUENCE [LARGE SCALE GENOMIC DNA]</scope>
    <source>
        <strain evidence="7 8">DSM 19087</strain>
    </source>
</reference>
<keyword evidence="3" id="KW-0269">Exonuclease</keyword>
<comment type="caution">
    <text evidence="5">The sequence shown here is derived from an EMBL/GenBank/DDBJ whole genome shotgun (WGS) entry which is preliminary data.</text>
</comment>
<dbReference type="InterPro" id="IPR050534">
    <property type="entry name" value="Coronavir_polyprotein_1ab"/>
</dbReference>
<name>A0A8I0KIT6_9ACTN</name>
<keyword evidence="3" id="KW-0413">Isomerase</keyword>
<dbReference type="GO" id="GO:0009338">
    <property type="term" value="C:exodeoxyribonuclease V complex"/>
    <property type="evidence" value="ECO:0007669"/>
    <property type="project" value="InterPro"/>
</dbReference>
<dbReference type="InterPro" id="IPR027785">
    <property type="entry name" value="UvrD-like_helicase_C"/>
</dbReference>
<dbReference type="GO" id="GO:0017116">
    <property type="term" value="F:single-stranded DNA helicase activity"/>
    <property type="evidence" value="ECO:0007669"/>
    <property type="project" value="TreeGrafter"/>
</dbReference>
<keyword evidence="3" id="KW-0347">Helicase</keyword>
<keyword evidence="1 3" id="KW-0547">Nucleotide-binding</keyword>
<keyword evidence="3 5" id="KW-0378">Hydrolase</keyword>
<evidence type="ECO:0000313" key="8">
    <source>
        <dbReference type="Proteomes" id="UP000587211"/>
    </source>
</evidence>
<dbReference type="GO" id="GO:0000724">
    <property type="term" value="P:double-strand break repair via homologous recombination"/>
    <property type="evidence" value="ECO:0007669"/>
    <property type="project" value="UniProtKB-UniRule"/>
</dbReference>
<dbReference type="RefSeq" id="WP_179424163.1">
    <property type="nucleotide sequence ID" value="NZ_JACBZN010000001.1"/>
</dbReference>
<comment type="similarity">
    <text evidence="3">Belongs to the RecD family.</text>
</comment>
<dbReference type="GO" id="GO:0003677">
    <property type="term" value="F:DNA binding"/>
    <property type="evidence" value="ECO:0007669"/>
    <property type="project" value="UniProtKB-UniRule"/>
</dbReference>
<feature type="domain" description="UvrD-like helicase C-terminal" evidence="4">
    <location>
        <begin position="485"/>
        <end position="531"/>
    </location>
</feature>
<evidence type="ECO:0000259" key="4">
    <source>
        <dbReference type="Pfam" id="PF13538"/>
    </source>
</evidence>
<dbReference type="HAMAP" id="MF_01487">
    <property type="entry name" value="RecD"/>
    <property type="match status" value="1"/>
</dbReference>
<dbReference type="PANTHER" id="PTHR43788">
    <property type="entry name" value="DNA2/NAM7 HELICASE FAMILY MEMBER"/>
    <property type="match status" value="1"/>
</dbReference>
<keyword evidence="8" id="KW-1185">Reference proteome</keyword>
<sequence length="563" mass="60411">MTAPATIDDFVAAEELTTGDALMTARLARLTGETAPLPLLALAFAVRAVRHGSTCFDPRQDPEVPGLAWPDPRAWLDAVRSSRLGRVLLVEHDLLYLDRYRELEVALCDDLAARAAATPPALDEERLVADLDRLFPGADHLDQRAAAERAARVGTIVLTGGPGTGKTTTVAGVLAILQAQSLATLGRPLRVALTAPTGKAAARMREAVAATAARLDLTPDEREWLTALPASTMHRLLGWRHDNHTRFRHDRTRRLPHDVVVVDETSMASLENVARLLEALRPDTRLILVGDADQLASVEAGAVLHDVVAGWSDQHVVRLIRSHRFGAGIGRLAEAVRDGDADTAVALLTAGDPTIRLVDPARAQAELEGTLLPLARDLVAAGRAGDAATALRRLGGHRLLCAHRDGPTGATTWNDHVTAWLRPDVGYDDWYPGRPVLVTRNDAPLGVFNGDGGVVVARDGHVEVVLDGDPVRELATSRLPDVQTGYAMTIHRSQGSEFEHVTVLLPGPDSRAMTRELLYTAITRSVAAVTVIGTTEDIRTAIGRRVARSSGIAERLAARAAVR</sequence>
<keyword evidence="3" id="KW-0540">Nuclease</keyword>
<dbReference type="InterPro" id="IPR006344">
    <property type="entry name" value="RecD"/>
</dbReference>
<dbReference type="PANTHER" id="PTHR43788:SF6">
    <property type="entry name" value="DNA HELICASE B"/>
    <property type="match status" value="1"/>
</dbReference>
<organism evidence="5 9">
    <name type="scientific">Aeromicrobium tamlense</name>
    <dbReference type="NCBI Taxonomy" id="375541"/>
    <lineage>
        <taxon>Bacteria</taxon>
        <taxon>Bacillati</taxon>
        <taxon>Actinomycetota</taxon>
        <taxon>Actinomycetes</taxon>
        <taxon>Propionibacteriales</taxon>
        <taxon>Nocardioidaceae</taxon>
        <taxon>Aeromicrobium</taxon>
    </lineage>
</organism>
<keyword evidence="3" id="KW-0238">DNA-binding</keyword>
<dbReference type="EC" id="5.6.2.3" evidence="3"/>
<evidence type="ECO:0000256" key="1">
    <source>
        <dbReference type="ARBA" id="ARBA00022741"/>
    </source>
</evidence>
<dbReference type="NCBIfam" id="TIGR01447">
    <property type="entry name" value="recD"/>
    <property type="match status" value="1"/>
</dbReference>
<evidence type="ECO:0000256" key="2">
    <source>
        <dbReference type="ARBA" id="ARBA00022840"/>
    </source>
</evidence>
<comment type="function">
    <text evidence="3">A helicase/nuclease that prepares dsDNA breaks (DSB) for recombinational DNA repair. Binds to DSBs and unwinds DNA via a highly rapid and processive ATP-dependent bidirectional helicase activity. Unwinds dsDNA until it encounters a Chi (crossover hotspot instigator) sequence from the 3' direction. Cuts ssDNA a few nucleotides 3' to the Chi site. The properties and activities of the enzyme are changed at Chi. The Chi-altered holoenzyme produces a long 3'-ssDNA overhang and facilitates RecA-binding to the ssDNA for homologous DNA recombination and repair. Holoenzyme degrades any linearized DNA that is unable to undergo homologous recombination. In the holoenzyme this subunit has ssDNA-dependent ATPase and 5'-3' helicase activity. When added to pre-assembled RecBC greatly stimulates nuclease activity and augments holoenzyme processivity. Negatively regulates the RecA-loading ability of RecBCD.</text>
</comment>
<evidence type="ECO:0000313" key="9">
    <source>
        <dbReference type="Proteomes" id="UP000659061"/>
    </source>
</evidence>
<dbReference type="Pfam" id="PF13245">
    <property type="entry name" value="AAA_19"/>
    <property type="match status" value="1"/>
</dbReference>
<dbReference type="EMBL" id="JACWMT010000002">
    <property type="protein sequence ID" value="MBD1270292.1"/>
    <property type="molecule type" value="Genomic_DNA"/>
</dbReference>
<dbReference type="SUPFAM" id="SSF52540">
    <property type="entry name" value="P-loop containing nucleoside triphosphate hydrolases"/>
    <property type="match status" value="2"/>
</dbReference>
<keyword evidence="3" id="KW-0227">DNA damage</keyword>
<proteinExistence type="inferred from homology"/>
<keyword evidence="2 3" id="KW-0067">ATP-binding</keyword>
<dbReference type="EMBL" id="JACWMT010000003">
    <property type="protein sequence ID" value="MBD1271576.1"/>
    <property type="molecule type" value="Genomic_DNA"/>
</dbReference>
<comment type="subunit">
    <text evidence="3">Heterotrimer of RecB, RecC and RecD. All subunits contribute to DNA-binding.</text>
</comment>
<dbReference type="GO" id="GO:0008854">
    <property type="term" value="F:exodeoxyribonuclease V activity"/>
    <property type="evidence" value="ECO:0007669"/>
    <property type="project" value="InterPro"/>
</dbReference>
<dbReference type="EMBL" id="JACBZN010000001">
    <property type="protein sequence ID" value="NYI37678.1"/>
    <property type="molecule type" value="Genomic_DNA"/>
</dbReference>
<evidence type="ECO:0000313" key="7">
    <source>
        <dbReference type="EMBL" id="NYI37678.1"/>
    </source>
</evidence>
<comment type="miscellaneous">
    <text evidence="3">In the RecBCD complex, RecB has a slow 3'-5' helicase, an exonuclease activity and loads RecA onto ssDNA, RecD has a fast 5'-3' helicase activity, while RecC stimulates the ATPase and processivity of the RecB helicase and contributes to recognition of the Chi site.</text>
</comment>
<dbReference type="Proteomes" id="UP000659061">
    <property type="component" value="Unassembled WGS sequence"/>
</dbReference>
<gene>
    <name evidence="3 5" type="primary">recD</name>
    <name evidence="7" type="ORF">BJ975_001053</name>
    <name evidence="5" type="ORF">IDH50_08625</name>
    <name evidence="6" type="ORF">IDH50_15135</name>
</gene>
<comment type="catalytic activity">
    <reaction evidence="3">
        <text>ATP + H2O = ADP + phosphate + H(+)</text>
        <dbReference type="Rhea" id="RHEA:13065"/>
        <dbReference type="ChEBI" id="CHEBI:15377"/>
        <dbReference type="ChEBI" id="CHEBI:15378"/>
        <dbReference type="ChEBI" id="CHEBI:30616"/>
        <dbReference type="ChEBI" id="CHEBI:43474"/>
        <dbReference type="ChEBI" id="CHEBI:456216"/>
        <dbReference type="EC" id="5.6.2.3"/>
    </reaction>
</comment>
<keyword evidence="3" id="KW-0234">DNA repair</keyword>
<reference evidence="5" key="2">
    <citation type="submission" date="2020-09" db="EMBL/GenBank/DDBJ databases">
        <title>Novel species in genus Aeromicrobium.</title>
        <authorList>
            <person name="Zhang G."/>
        </authorList>
    </citation>
    <scope>NUCLEOTIDE SEQUENCE</scope>
    <source>
        <strain evidence="5">SSW1-57</strain>
    </source>
</reference>